<gene>
    <name evidence="3" type="ORF">A2782_03270</name>
</gene>
<dbReference type="GO" id="GO:0008830">
    <property type="term" value="F:dTDP-4-dehydrorhamnose 3,5-epimerase activity"/>
    <property type="evidence" value="ECO:0007669"/>
    <property type="project" value="InterPro"/>
</dbReference>
<dbReference type="Proteomes" id="UP000177967">
    <property type="component" value="Unassembled WGS sequence"/>
</dbReference>
<dbReference type="PANTHER" id="PTHR21047">
    <property type="entry name" value="DTDP-6-DEOXY-D-GLUCOSE-3,5 EPIMERASE"/>
    <property type="match status" value="1"/>
</dbReference>
<evidence type="ECO:0000256" key="1">
    <source>
        <dbReference type="PIRSR" id="PIRSR600888-3"/>
    </source>
</evidence>
<reference evidence="3 4" key="1">
    <citation type="journal article" date="2016" name="Nat. Commun.">
        <title>Thousands of microbial genomes shed light on interconnected biogeochemical processes in an aquifer system.</title>
        <authorList>
            <person name="Anantharaman K."/>
            <person name="Brown C.T."/>
            <person name="Hug L.A."/>
            <person name="Sharon I."/>
            <person name="Castelle C.J."/>
            <person name="Probst A.J."/>
            <person name="Thomas B.C."/>
            <person name="Singh A."/>
            <person name="Wilkins M.J."/>
            <person name="Karaoz U."/>
            <person name="Brodie E.L."/>
            <person name="Williams K.H."/>
            <person name="Hubbard S.S."/>
            <person name="Banfield J.F."/>
        </authorList>
    </citation>
    <scope>NUCLEOTIDE SEQUENCE [LARGE SCALE GENOMIC DNA]</scope>
</reference>
<feature type="site" description="Participates in a stacking interaction with the thymidine ring of dTDP-4-oxo-6-deoxyglucose" evidence="1">
    <location>
        <position position="122"/>
    </location>
</feature>
<dbReference type="GO" id="GO:0019305">
    <property type="term" value="P:dTDP-rhamnose biosynthetic process"/>
    <property type="evidence" value="ECO:0007669"/>
    <property type="project" value="TreeGrafter"/>
</dbReference>
<feature type="domain" description="Capsular polysaccharide assembling protein CapF C-terminal" evidence="2">
    <location>
        <begin position="14"/>
        <end position="130"/>
    </location>
</feature>
<proteinExistence type="predicted"/>
<dbReference type="InterPro" id="IPR014710">
    <property type="entry name" value="RmlC-like_jellyroll"/>
</dbReference>
<name>A0A1G1UZP8_9BACT</name>
<dbReference type="InterPro" id="IPR029303">
    <property type="entry name" value="CapF_C"/>
</dbReference>
<dbReference type="GO" id="GO:0000271">
    <property type="term" value="P:polysaccharide biosynthetic process"/>
    <property type="evidence" value="ECO:0007669"/>
    <property type="project" value="TreeGrafter"/>
</dbReference>
<dbReference type="STRING" id="1797513.A2782_03270"/>
<accession>A0A1G1UZP8</accession>
<evidence type="ECO:0000259" key="2">
    <source>
        <dbReference type="Pfam" id="PF14667"/>
    </source>
</evidence>
<dbReference type="InterPro" id="IPR000888">
    <property type="entry name" value="RmlC-like"/>
</dbReference>
<dbReference type="EMBL" id="MHBW01000024">
    <property type="protein sequence ID" value="OGY08598.1"/>
    <property type="molecule type" value="Genomic_DNA"/>
</dbReference>
<organism evidence="3 4">
    <name type="scientific">Candidatus Blackburnbacteria bacterium RIFCSPHIGHO2_01_FULL_43_15b</name>
    <dbReference type="NCBI Taxonomy" id="1797513"/>
    <lineage>
        <taxon>Bacteria</taxon>
        <taxon>Candidatus Blackburniibacteriota</taxon>
    </lineage>
</organism>
<comment type="caution">
    <text evidence="3">The sequence shown here is derived from an EMBL/GenBank/DDBJ whole genome shotgun (WGS) entry which is preliminary data.</text>
</comment>
<dbReference type="InterPro" id="IPR011051">
    <property type="entry name" value="RmlC_Cupin_sf"/>
</dbReference>
<sequence length="134" mass="15414">MTKDVKVKILDIKKDDRGWFAEIVRREDVNHPDKPLGQMYVTTANPGQTKGKHYHTRKTEWFCVIKGKGLLTLVDLNTKEKQEINVGEDNMVAVQIPPNVWHTISNRDTSEMFLLAYTDESYNPNDPDTIALEI</sequence>
<dbReference type="Gene3D" id="2.60.120.10">
    <property type="entry name" value="Jelly Rolls"/>
    <property type="match status" value="1"/>
</dbReference>
<dbReference type="AlphaFoldDB" id="A0A1G1UZP8"/>
<dbReference type="GO" id="GO:0005829">
    <property type="term" value="C:cytosol"/>
    <property type="evidence" value="ECO:0007669"/>
    <property type="project" value="TreeGrafter"/>
</dbReference>
<dbReference type="PANTHER" id="PTHR21047:SF2">
    <property type="entry name" value="THYMIDINE DIPHOSPHO-4-KETO-RHAMNOSE 3,5-EPIMERASE"/>
    <property type="match status" value="1"/>
</dbReference>
<protein>
    <recommendedName>
        <fullName evidence="2">Capsular polysaccharide assembling protein CapF C-terminal domain-containing protein</fullName>
    </recommendedName>
</protein>
<evidence type="ECO:0000313" key="4">
    <source>
        <dbReference type="Proteomes" id="UP000177967"/>
    </source>
</evidence>
<evidence type="ECO:0000313" key="3">
    <source>
        <dbReference type="EMBL" id="OGY08598.1"/>
    </source>
</evidence>
<dbReference type="SUPFAM" id="SSF51182">
    <property type="entry name" value="RmlC-like cupins"/>
    <property type="match status" value="1"/>
</dbReference>
<dbReference type="Pfam" id="PF14667">
    <property type="entry name" value="Polysacc_synt_C"/>
    <property type="match status" value="1"/>
</dbReference>